<comment type="caution">
    <text evidence="8">The sequence shown here is derived from an EMBL/GenBank/DDBJ whole genome shotgun (WGS) entry which is preliminary data.</text>
</comment>
<dbReference type="Gene3D" id="3.40.50.300">
    <property type="entry name" value="P-loop containing nucleotide triphosphate hydrolases"/>
    <property type="match status" value="3"/>
</dbReference>
<dbReference type="GO" id="GO:0005524">
    <property type="term" value="F:ATP binding"/>
    <property type="evidence" value="ECO:0007669"/>
    <property type="project" value="UniProtKB-UniRule"/>
</dbReference>
<dbReference type="InterPro" id="IPR027417">
    <property type="entry name" value="P-loop_NTPase"/>
</dbReference>
<evidence type="ECO:0000259" key="7">
    <source>
        <dbReference type="PROSITE" id="PS51198"/>
    </source>
</evidence>
<dbReference type="InterPro" id="IPR014016">
    <property type="entry name" value="UvrD-like_ATP-bd"/>
</dbReference>
<dbReference type="Gene3D" id="1.10.10.160">
    <property type="match status" value="1"/>
</dbReference>
<sequence length="846" mass="100703">MKILVLDKFHKSVPKDKEERVKEKVKMLANELEKHNCRFENVAKGFDLRRIEEVSQPIYKFRFNKGERILCARAKDLYPDIRRDYEKSLVLLEYCSHDKQIRTAKHRDFTKRELYEFDEEVLIIEDEENNGIDFSLQYSAPVIIDRDQIEDLFGEEGRFYYLDDEQNACAELKMQGELVLGSAGSGKTTIGVYKLANYIAEHKNEDFRLCYVTFSKRLKEKTEKLFTDIAVKLYKFRPQEFEGKVEFFTLEEHLEKLNEGKYNLITYEIFKDWYDKQKNIKFEALSLWKERRGILQGMIGLNWQYEMYIPVTNFDNAVIDRLQAQRYIELDVSKEKFRLCKELNIVCQFIDRHGQLSEEFRKVLIQEYNDVISRQTELEENEYDRLSKDYTIFTKEEQEKIKSIFKGYKNYTKSLRKNNFYEEGELVRFALQESKPRYDYMVIDEVQDLTEIQVYYLCQLLKKKMNVFVCGDFHQTINPTFFHAGRIESIFKFLGGIKNFEKTKLDRNYRSSESIVDFANHVAELRRKSINGSADFEYKEKPMRGFTKKPYWFTGDKEQLLRRLIDKSYVLIVVPHEQSKQELIQLIPQLEPSILTVTEAKGIENKYVITYNIISAFKEQWREIMGETKLRSEVHRYYFNVLYVAITRARDVIGMIEDDLCAEMKEWLAAYVEKIPTFDIHALELLENSTLNDLLKRAQEYEENKIFRNAIAEYRNILEKKDSAVIEEAQRGIQRCQIKQEFEKDRNYAKCGAALFELKEYDEAIPYLRSGKDKNRLLQALVFVGAPGLYKEMENLGTTPVRVLTEINDDVLMDKFLRYEIQPFQTHFSRVIEKTTNLRKKFTIKR</sequence>
<accession>A0A1C4A9U8</accession>
<keyword evidence="4 6" id="KW-0067">ATP-binding</keyword>
<dbReference type="EMBL" id="MPON01000011">
    <property type="protein sequence ID" value="OKA33825.1"/>
    <property type="molecule type" value="Genomic_DNA"/>
</dbReference>
<dbReference type="InterPro" id="IPR013986">
    <property type="entry name" value="DExx_box_DNA_helicase_dom_sf"/>
</dbReference>
<dbReference type="GO" id="GO:0043138">
    <property type="term" value="F:3'-5' DNA helicase activity"/>
    <property type="evidence" value="ECO:0007669"/>
    <property type="project" value="TreeGrafter"/>
</dbReference>
<keyword evidence="5" id="KW-0238">DNA-binding</keyword>
<keyword evidence="2 6" id="KW-0378">Hydrolase</keyword>
<dbReference type="GO" id="GO:0016787">
    <property type="term" value="F:hydrolase activity"/>
    <property type="evidence" value="ECO:0007669"/>
    <property type="project" value="UniProtKB-UniRule"/>
</dbReference>
<name>A0A1C4A9U8_BACCE</name>
<dbReference type="PANTHER" id="PTHR11070">
    <property type="entry name" value="UVRD / RECB / PCRA DNA HELICASE FAMILY MEMBER"/>
    <property type="match status" value="1"/>
</dbReference>
<evidence type="ECO:0000256" key="5">
    <source>
        <dbReference type="ARBA" id="ARBA00023125"/>
    </source>
</evidence>
<dbReference type="PANTHER" id="PTHR11070:SF2">
    <property type="entry name" value="ATP-DEPENDENT DNA HELICASE SRS2"/>
    <property type="match status" value="1"/>
</dbReference>
<keyword evidence="1 6" id="KW-0547">Nucleotide-binding</keyword>
<organism evidence="8 9">
    <name type="scientific">Bacillus cereus</name>
    <dbReference type="NCBI Taxonomy" id="1396"/>
    <lineage>
        <taxon>Bacteria</taxon>
        <taxon>Bacillati</taxon>
        <taxon>Bacillota</taxon>
        <taxon>Bacilli</taxon>
        <taxon>Bacillales</taxon>
        <taxon>Bacillaceae</taxon>
        <taxon>Bacillus</taxon>
        <taxon>Bacillus cereus group</taxon>
    </lineage>
</organism>
<dbReference type="SUPFAM" id="SSF52540">
    <property type="entry name" value="P-loop containing nucleoside triphosphate hydrolases"/>
    <property type="match status" value="1"/>
</dbReference>
<reference evidence="8 9" key="1">
    <citation type="submission" date="2016-11" db="EMBL/GenBank/DDBJ databases">
        <title>Identification of Bacillus cereus isolated from egg-white.</title>
        <authorList>
            <person name="Soni A."/>
            <person name="Oey I."/>
            <person name="Silcock P."/>
            <person name="Bremer P."/>
        </authorList>
    </citation>
    <scope>NUCLEOTIDE SEQUENCE [LARGE SCALE GENOMIC DNA]</scope>
    <source>
        <strain evidence="8 9">NZAS03</strain>
    </source>
</reference>
<evidence type="ECO:0000256" key="2">
    <source>
        <dbReference type="ARBA" id="ARBA00022801"/>
    </source>
</evidence>
<evidence type="ECO:0000313" key="8">
    <source>
        <dbReference type="EMBL" id="OKA33825.1"/>
    </source>
</evidence>
<keyword evidence="3 6" id="KW-0347">Helicase</keyword>
<dbReference type="InterPro" id="IPR000212">
    <property type="entry name" value="DNA_helicase_UvrD/REP"/>
</dbReference>
<dbReference type="GO" id="GO:0003677">
    <property type="term" value="F:DNA binding"/>
    <property type="evidence" value="ECO:0007669"/>
    <property type="project" value="UniProtKB-KW"/>
</dbReference>
<gene>
    <name evidence="8" type="ORF">BJR07_25645</name>
</gene>
<dbReference type="Proteomes" id="UP000186535">
    <property type="component" value="Unassembled WGS sequence"/>
</dbReference>
<dbReference type="GO" id="GO:0000725">
    <property type="term" value="P:recombinational repair"/>
    <property type="evidence" value="ECO:0007669"/>
    <property type="project" value="TreeGrafter"/>
</dbReference>
<feature type="binding site" evidence="6">
    <location>
        <begin position="181"/>
        <end position="188"/>
    </location>
    <ligand>
        <name>ATP</name>
        <dbReference type="ChEBI" id="CHEBI:30616"/>
    </ligand>
</feature>
<protein>
    <recommendedName>
        <fullName evidence="7">UvrD-like helicase ATP-binding domain-containing protein</fullName>
    </recommendedName>
</protein>
<dbReference type="PROSITE" id="PS51198">
    <property type="entry name" value="UVRD_HELICASE_ATP_BIND"/>
    <property type="match status" value="1"/>
</dbReference>
<proteinExistence type="predicted"/>
<evidence type="ECO:0000256" key="4">
    <source>
        <dbReference type="ARBA" id="ARBA00022840"/>
    </source>
</evidence>
<evidence type="ECO:0000256" key="3">
    <source>
        <dbReference type="ARBA" id="ARBA00022806"/>
    </source>
</evidence>
<evidence type="ECO:0000256" key="1">
    <source>
        <dbReference type="ARBA" id="ARBA00022741"/>
    </source>
</evidence>
<dbReference type="AlphaFoldDB" id="A0A1C4A9U8"/>
<dbReference type="RefSeq" id="WP_073518910.1">
    <property type="nucleotide sequence ID" value="NZ_MPOM01000009.1"/>
</dbReference>
<evidence type="ECO:0000313" key="9">
    <source>
        <dbReference type="Proteomes" id="UP000186535"/>
    </source>
</evidence>
<dbReference type="Pfam" id="PF00580">
    <property type="entry name" value="UvrD-helicase"/>
    <property type="match status" value="1"/>
</dbReference>
<evidence type="ECO:0000256" key="6">
    <source>
        <dbReference type="PROSITE-ProRule" id="PRU00560"/>
    </source>
</evidence>
<feature type="domain" description="UvrD-like helicase ATP-binding" evidence="7">
    <location>
        <begin position="160"/>
        <end position="512"/>
    </location>
</feature>